<feature type="signal peptide" evidence="1">
    <location>
        <begin position="1"/>
        <end position="23"/>
    </location>
</feature>
<dbReference type="RefSeq" id="WP_115315365.1">
    <property type="nucleotide sequence ID" value="NZ_LWIF01000001.1"/>
</dbReference>
<name>A0A379C9K7_9PAST</name>
<sequence>MKKSNLVSLISCILLFASNTSIAAPNFKASILQYNPKLGGVVESKSNIISLSQRNKQVCWFNTGLKPNTIYHIKQTILSPRGGFFSIPAGITLANEEKTRHAIVSTNKASADGIVSMCWAFATDTDPVGEYSLQVKVNQDEYPALKFTLVQ</sequence>
<dbReference type="EMBL" id="UGTA01000001">
    <property type="protein sequence ID" value="SUB58859.1"/>
    <property type="molecule type" value="Genomic_DNA"/>
</dbReference>
<dbReference type="AlphaFoldDB" id="A0A379C9K7"/>
<keyword evidence="3" id="KW-1185">Reference proteome</keyword>
<evidence type="ECO:0000313" key="3">
    <source>
        <dbReference type="Proteomes" id="UP000255417"/>
    </source>
</evidence>
<accession>A0A379C9K7</accession>
<feature type="chain" id="PRO_5016615006" evidence="1">
    <location>
        <begin position="24"/>
        <end position="151"/>
    </location>
</feature>
<organism evidence="2 3">
    <name type="scientific">Phocoenobacter uteri</name>
    <dbReference type="NCBI Taxonomy" id="146806"/>
    <lineage>
        <taxon>Bacteria</taxon>
        <taxon>Pseudomonadati</taxon>
        <taxon>Pseudomonadota</taxon>
        <taxon>Gammaproteobacteria</taxon>
        <taxon>Pasteurellales</taxon>
        <taxon>Pasteurellaceae</taxon>
        <taxon>Phocoenobacter</taxon>
    </lineage>
</organism>
<proteinExistence type="predicted"/>
<evidence type="ECO:0000313" key="2">
    <source>
        <dbReference type="EMBL" id="SUB58859.1"/>
    </source>
</evidence>
<dbReference type="Proteomes" id="UP000255417">
    <property type="component" value="Unassembled WGS sequence"/>
</dbReference>
<keyword evidence="1" id="KW-0732">Signal</keyword>
<protein>
    <submittedName>
        <fullName evidence="2">Uncharacterized protein</fullName>
    </submittedName>
</protein>
<reference evidence="2 3" key="1">
    <citation type="submission" date="2018-06" db="EMBL/GenBank/DDBJ databases">
        <authorList>
            <consortium name="Pathogen Informatics"/>
            <person name="Doyle S."/>
        </authorList>
    </citation>
    <scope>NUCLEOTIDE SEQUENCE [LARGE SCALE GENOMIC DNA]</scope>
    <source>
        <strain evidence="2 3">NCTC12872</strain>
    </source>
</reference>
<dbReference type="OrthoDB" id="8613971at2"/>
<evidence type="ECO:0000256" key="1">
    <source>
        <dbReference type="SAM" id="SignalP"/>
    </source>
</evidence>
<gene>
    <name evidence="2" type="ORF">NCTC12872_00828</name>
</gene>